<evidence type="ECO:0000313" key="2">
    <source>
        <dbReference type="EMBL" id="KTB32535.1"/>
    </source>
</evidence>
<dbReference type="EMBL" id="LATX01002215">
    <property type="protein sequence ID" value="KTB32535.1"/>
    <property type="molecule type" value="Genomic_DNA"/>
</dbReference>
<sequence length="46" mass="5088">MAEGWQLESSQMLEESGDGLDDDGEVGWVLDESQDYDTELYGDGES</sequence>
<gene>
    <name evidence="2" type="ORF">WG66_14887</name>
</gene>
<organism evidence="2 3">
    <name type="scientific">Moniliophthora roreri</name>
    <name type="common">Frosty pod rot fungus</name>
    <name type="synonym">Monilia roreri</name>
    <dbReference type="NCBI Taxonomy" id="221103"/>
    <lineage>
        <taxon>Eukaryota</taxon>
        <taxon>Fungi</taxon>
        <taxon>Dikarya</taxon>
        <taxon>Basidiomycota</taxon>
        <taxon>Agaricomycotina</taxon>
        <taxon>Agaricomycetes</taxon>
        <taxon>Agaricomycetidae</taxon>
        <taxon>Agaricales</taxon>
        <taxon>Marasmiineae</taxon>
        <taxon>Marasmiaceae</taxon>
        <taxon>Moniliophthora</taxon>
    </lineage>
</organism>
<reference evidence="2 3" key="1">
    <citation type="submission" date="2015-12" db="EMBL/GenBank/DDBJ databases">
        <title>Draft genome sequence of Moniliophthora roreri, the causal agent of frosty pod rot of cacao.</title>
        <authorList>
            <person name="Aime M.C."/>
            <person name="Diaz-Valderrama J.R."/>
            <person name="Kijpornyongpan T."/>
            <person name="Phillips-Mora W."/>
        </authorList>
    </citation>
    <scope>NUCLEOTIDE SEQUENCE [LARGE SCALE GENOMIC DNA]</scope>
    <source>
        <strain evidence="2 3">MCA 2952</strain>
    </source>
</reference>
<protein>
    <submittedName>
        <fullName evidence="2">Uncharacterized protein</fullName>
    </submittedName>
</protein>
<feature type="region of interest" description="Disordered" evidence="1">
    <location>
        <begin position="1"/>
        <end position="46"/>
    </location>
</feature>
<proteinExistence type="predicted"/>
<feature type="compositionally biased region" description="Acidic residues" evidence="1">
    <location>
        <begin position="32"/>
        <end position="46"/>
    </location>
</feature>
<dbReference type="AlphaFoldDB" id="A0A0W0F863"/>
<feature type="compositionally biased region" description="Acidic residues" evidence="1">
    <location>
        <begin position="15"/>
        <end position="25"/>
    </location>
</feature>
<name>A0A0W0F863_MONRR</name>
<dbReference type="Proteomes" id="UP000054988">
    <property type="component" value="Unassembled WGS sequence"/>
</dbReference>
<evidence type="ECO:0000313" key="3">
    <source>
        <dbReference type="Proteomes" id="UP000054988"/>
    </source>
</evidence>
<comment type="caution">
    <text evidence="2">The sequence shown here is derived from an EMBL/GenBank/DDBJ whole genome shotgun (WGS) entry which is preliminary data.</text>
</comment>
<accession>A0A0W0F863</accession>
<evidence type="ECO:0000256" key="1">
    <source>
        <dbReference type="SAM" id="MobiDB-lite"/>
    </source>
</evidence>